<sequence>ADEYTDDEDASWKVRRASAKCLSAIIASRPQMLSKMYQEACPKLVDRFREREENVKMDIFNTFIELLRQTGNVTKGQGDIDESSPRWLLKQEVPKVVKSINRQLREKSIKTKVGAFSVLKELVVVLPDCLADQFGSLVPGIEKALNDKSSTSNLKIEALAFTRIVMASHSPSVFHPYIQALSGPILSAIGDRYYKVTAEALRVCGELVRVLRPNFEERSIDFRPYIIPIYKAILARLANQDQDQEVKECAISCMSLVIATFGDGLQRELPSCLPILVDRMGNEITRLTAVKAFAVIANSPLRIDLSCVLDHVVSELTAFLRKANRALRQATLGTLNSLVVTYGSQIGSSSYETILAELSTLISDGDLHMAALALELCCTIMVDRRSVKNVGLAVKQKVLPEALTLIRSALLQGQALQVYIFVFKYKYLICSYSPTDRGQCFCYRHYRSFLLHWSNLQI</sequence>
<accession>A0A453ABI7</accession>
<dbReference type="InterPro" id="IPR039852">
    <property type="entry name" value="CAND1/CAND2"/>
</dbReference>
<keyword evidence="4" id="KW-1185">Reference proteome</keyword>
<keyword evidence="2" id="KW-0833">Ubl conjugation pathway</keyword>
<organism evidence="3 4">
    <name type="scientific">Aegilops tauschii subsp. strangulata</name>
    <name type="common">Goatgrass</name>
    <dbReference type="NCBI Taxonomy" id="200361"/>
    <lineage>
        <taxon>Eukaryota</taxon>
        <taxon>Viridiplantae</taxon>
        <taxon>Streptophyta</taxon>
        <taxon>Embryophyta</taxon>
        <taxon>Tracheophyta</taxon>
        <taxon>Spermatophyta</taxon>
        <taxon>Magnoliopsida</taxon>
        <taxon>Liliopsida</taxon>
        <taxon>Poales</taxon>
        <taxon>Poaceae</taxon>
        <taxon>BOP clade</taxon>
        <taxon>Pooideae</taxon>
        <taxon>Triticodae</taxon>
        <taxon>Triticeae</taxon>
        <taxon>Triticinae</taxon>
        <taxon>Aegilops</taxon>
    </lineage>
</organism>
<protein>
    <recommendedName>
        <fullName evidence="5">TOG domain-containing protein</fullName>
    </recommendedName>
</protein>
<keyword evidence="1" id="KW-0677">Repeat</keyword>
<evidence type="ECO:0000256" key="1">
    <source>
        <dbReference type="ARBA" id="ARBA00022737"/>
    </source>
</evidence>
<evidence type="ECO:0000313" key="4">
    <source>
        <dbReference type="Proteomes" id="UP000015105"/>
    </source>
</evidence>
<dbReference type="AlphaFoldDB" id="A0A453ABI7"/>
<dbReference type="InterPro" id="IPR016024">
    <property type="entry name" value="ARM-type_fold"/>
</dbReference>
<dbReference type="SUPFAM" id="SSF48371">
    <property type="entry name" value="ARM repeat"/>
    <property type="match status" value="1"/>
</dbReference>
<dbReference type="GO" id="GO:0010265">
    <property type="term" value="P:SCF complex assembly"/>
    <property type="evidence" value="ECO:0007669"/>
    <property type="project" value="InterPro"/>
</dbReference>
<dbReference type="Proteomes" id="UP000015105">
    <property type="component" value="Chromosome 2D"/>
</dbReference>
<dbReference type="EnsemblPlants" id="AET2Gv20059500.8">
    <property type="protein sequence ID" value="AET2Gv20059500.8"/>
    <property type="gene ID" value="AET2Gv20059500"/>
</dbReference>
<dbReference type="Gramene" id="AET2Gv20059500.8">
    <property type="protein sequence ID" value="AET2Gv20059500.8"/>
    <property type="gene ID" value="AET2Gv20059500"/>
</dbReference>
<dbReference type="Gene3D" id="1.25.10.10">
    <property type="entry name" value="Leucine-rich Repeat Variant"/>
    <property type="match status" value="1"/>
</dbReference>
<reference evidence="4" key="1">
    <citation type="journal article" date="2014" name="Science">
        <title>Ancient hybridizations among the ancestral genomes of bread wheat.</title>
        <authorList>
            <consortium name="International Wheat Genome Sequencing Consortium,"/>
            <person name="Marcussen T."/>
            <person name="Sandve S.R."/>
            <person name="Heier L."/>
            <person name="Spannagl M."/>
            <person name="Pfeifer M."/>
            <person name="Jakobsen K.S."/>
            <person name="Wulff B.B."/>
            <person name="Steuernagel B."/>
            <person name="Mayer K.F."/>
            <person name="Olsen O.A."/>
        </authorList>
    </citation>
    <scope>NUCLEOTIDE SEQUENCE [LARGE SCALE GENOMIC DNA]</scope>
    <source>
        <strain evidence="4">cv. AL8/78</strain>
    </source>
</reference>
<evidence type="ECO:0008006" key="5">
    <source>
        <dbReference type="Google" id="ProtNLM"/>
    </source>
</evidence>
<dbReference type="Pfam" id="PF25782">
    <property type="entry name" value="TPR_CAND1"/>
    <property type="match status" value="1"/>
</dbReference>
<dbReference type="InterPro" id="IPR011989">
    <property type="entry name" value="ARM-like"/>
</dbReference>
<evidence type="ECO:0000313" key="3">
    <source>
        <dbReference type="EnsemblPlants" id="AET2Gv20059500.8"/>
    </source>
</evidence>
<proteinExistence type="predicted"/>
<reference evidence="3" key="4">
    <citation type="submission" date="2019-03" db="UniProtKB">
        <authorList>
            <consortium name="EnsemblPlants"/>
        </authorList>
    </citation>
    <scope>IDENTIFICATION</scope>
</reference>
<name>A0A453ABI7_AEGTS</name>
<dbReference type="PANTHER" id="PTHR12696">
    <property type="entry name" value="TIP120"/>
    <property type="match status" value="1"/>
</dbReference>
<evidence type="ECO:0000256" key="2">
    <source>
        <dbReference type="ARBA" id="ARBA00022786"/>
    </source>
</evidence>
<reference evidence="4" key="2">
    <citation type="journal article" date="2017" name="Nat. Plants">
        <title>The Aegilops tauschii genome reveals multiple impacts of transposons.</title>
        <authorList>
            <person name="Zhao G."/>
            <person name="Zou C."/>
            <person name="Li K."/>
            <person name="Wang K."/>
            <person name="Li T."/>
            <person name="Gao L."/>
            <person name="Zhang X."/>
            <person name="Wang H."/>
            <person name="Yang Z."/>
            <person name="Liu X."/>
            <person name="Jiang W."/>
            <person name="Mao L."/>
            <person name="Kong X."/>
            <person name="Jiao Y."/>
            <person name="Jia J."/>
        </authorList>
    </citation>
    <scope>NUCLEOTIDE SEQUENCE [LARGE SCALE GENOMIC DNA]</scope>
    <source>
        <strain evidence="4">cv. AL8/78</strain>
    </source>
</reference>
<reference evidence="3" key="5">
    <citation type="journal article" date="2021" name="G3 (Bethesda)">
        <title>Aegilops tauschii genome assembly Aet v5.0 features greater sequence contiguity and improved annotation.</title>
        <authorList>
            <person name="Wang L."/>
            <person name="Zhu T."/>
            <person name="Rodriguez J.C."/>
            <person name="Deal K.R."/>
            <person name="Dubcovsky J."/>
            <person name="McGuire P.E."/>
            <person name="Lux T."/>
            <person name="Spannagl M."/>
            <person name="Mayer K.F.X."/>
            <person name="Baldrich P."/>
            <person name="Meyers B.C."/>
            <person name="Huo N."/>
            <person name="Gu Y.Q."/>
            <person name="Zhou H."/>
            <person name="Devos K.M."/>
            <person name="Bennetzen J.L."/>
            <person name="Unver T."/>
            <person name="Budak H."/>
            <person name="Gulick P.J."/>
            <person name="Galiba G."/>
            <person name="Kalapos B."/>
            <person name="Nelson D.R."/>
            <person name="Li P."/>
            <person name="You F.M."/>
            <person name="Luo M.C."/>
            <person name="Dvorak J."/>
        </authorList>
    </citation>
    <scope>NUCLEOTIDE SEQUENCE [LARGE SCALE GENOMIC DNA]</scope>
    <source>
        <strain evidence="3">cv. AL8/78</strain>
    </source>
</reference>
<reference evidence="3" key="3">
    <citation type="journal article" date="2017" name="Nature">
        <title>Genome sequence of the progenitor of the wheat D genome Aegilops tauschii.</title>
        <authorList>
            <person name="Luo M.C."/>
            <person name="Gu Y.Q."/>
            <person name="Puiu D."/>
            <person name="Wang H."/>
            <person name="Twardziok S.O."/>
            <person name="Deal K.R."/>
            <person name="Huo N."/>
            <person name="Zhu T."/>
            <person name="Wang L."/>
            <person name="Wang Y."/>
            <person name="McGuire P.E."/>
            <person name="Liu S."/>
            <person name="Long H."/>
            <person name="Ramasamy R.K."/>
            <person name="Rodriguez J.C."/>
            <person name="Van S.L."/>
            <person name="Yuan L."/>
            <person name="Wang Z."/>
            <person name="Xia Z."/>
            <person name="Xiao L."/>
            <person name="Anderson O.D."/>
            <person name="Ouyang S."/>
            <person name="Liang Y."/>
            <person name="Zimin A.V."/>
            <person name="Pertea G."/>
            <person name="Qi P."/>
            <person name="Bennetzen J.L."/>
            <person name="Dai X."/>
            <person name="Dawson M.W."/>
            <person name="Muller H.G."/>
            <person name="Kugler K."/>
            <person name="Rivarola-Duarte L."/>
            <person name="Spannagl M."/>
            <person name="Mayer K.F.X."/>
            <person name="Lu F.H."/>
            <person name="Bevan M.W."/>
            <person name="Leroy P."/>
            <person name="Li P."/>
            <person name="You F.M."/>
            <person name="Sun Q."/>
            <person name="Liu Z."/>
            <person name="Lyons E."/>
            <person name="Wicker T."/>
            <person name="Salzberg S.L."/>
            <person name="Devos K.M."/>
            <person name="Dvorak J."/>
        </authorList>
    </citation>
    <scope>NUCLEOTIDE SEQUENCE [LARGE SCALE GENOMIC DNA]</scope>
    <source>
        <strain evidence="3">cv. AL8/78</strain>
    </source>
</reference>